<keyword evidence="6" id="KW-1185">Reference proteome</keyword>
<dbReference type="GO" id="GO:0003682">
    <property type="term" value="F:chromatin binding"/>
    <property type="evidence" value="ECO:0007669"/>
    <property type="project" value="TreeGrafter"/>
</dbReference>
<evidence type="ECO:0008006" key="7">
    <source>
        <dbReference type="Google" id="ProtNLM"/>
    </source>
</evidence>
<dbReference type="GO" id="GO:0009409">
    <property type="term" value="P:response to cold"/>
    <property type="evidence" value="ECO:0007669"/>
    <property type="project" value="UniProtKB-ARBA"/>
</dbReference>
<dbReference type="PANTHER" id="PTHR15111">
    <property type="entry name" value="RNA POLYMERASE II SUBUNIT 5-MEDIATING PROTEIN NNX3"/>
    <property type="match status" value="1"/>
</dbReference>
<dbReference type="Proteomes" id="UP000290289">
    <property type="component" value="Chromosome 9"/>
</dbReference>
<name>A0A498J3T6_MALDO</name>
<dbReference type="GO" id="GO:0000122">
    <property type="term" value="P:negative regulation of transcription by RNA polymerase II"/>
    <property type="evidence" value="ECO:0007669"/>
    <property type="project" value="TreeGrafter"/>
</dbReference>
<feature type="compositionally biased region" description="Polar residues" evidence="4">
    <location>
        <begin position="177"/>
        <end position="194"/>
    </location>
</feature>
<feature type="compositionally biased region" description="Basic and acidic residues" evidence="4">
    <location>
        <begin position="260"/>
        <end position="271"/>
    </location>
</feature>
<keyword evidence="2" id="KW-0539">Nucleus</keyword>
<dbReference type="AlphaFoldDB" id="A0A498J3T6"/>
<evidence type="ECO:0000256" key="3">
    <source>
        <dbReference type="ARBA" id="ARBA00038295"/>
    </source>
</evidence>
<evidence type="ECO:0000313" key="5">
    <source>
        <dbReference type="EMBL" id="RXH90429.1"/>
    </source>
</evidence>
<dbReference type="CDD" id="cd23159">
    <property type="entry name" value="Prefoldin_URI1"/>
    <property type="match status" value="1"/>
</dbReference>
<dbReference type="InterPro" id="IPR009053">
    <property type="entry name" value="Prefoldin"/>
</dbReference>
<dbReference type="InterPro" id="IPR004127">
    <property type="entry name" value="Prefoldin_subunit_alpha"/>
</dbReference>
<dbReference type="Pfam" id="PF02996">
    <property type="entry name" value="Prefoldin"/>
    <property type="match status" value="1"/>
</dbReference>
<accession>A0A498J3T6</accession>
<gene>
    <name evidence="5" type="ORF">DVH24_035193</name>
</gene>
<evidence type="ECO:0000256" key="2">
    <source>
        <dbReference type="ARBA" id="ARBA00023242"/>
    </source>
</evidence>
<dbReference type="GO" id="GO:0003714">
    <property type="term" value="F:transcription corepressor activity"/>
    <property type="evidence" value="ECO:0007669"/>
    <property type="project" value="TreeGrafter"/>
</dbReference>
<feature type="compositionally biased region" description="Acidic residues" evidence="4">
    <location>
        <begin position="214"/>
        <end position="235"/>
    </location>
</feature>
<evidence type="ECO:0000313" key="6">
    <source>
        <dbReference type="Proteomes" id="UP000290289"/>
    </source>
</evidence>
<dbReference type="STRING" id="3750.A0A498J3T6"/>
<proteinExistence type="inferred from homology"/>
<comment type="similarity">
    <text evidence="3">Belongs to the RNA polymerase II subunit 5-mediating protein family.</text>
</comment>
<protein>
    <recommendedName>
        <fullName evidence="7">RNA polymerase II subunit 5-mediating protein homolog</fullName>
    </recommendedName>
</protein>
<organism evidence="5 6">
    <name type="scientific">Malus domestica</name>
    <name type="common">Apple</name>
    <name type="synonym">Pyrus malus</name>
    <dbReference type="NCBI Taxonomy" id="3750"/>
    <lineage>
        <taxon>Eukaryota</taxon>
        <taxon>Viridiplantae</taxon>
        <taxon>Streptophyta</taxon>
        <taxon>Embryophyta</taxon>
        <taxon>Tracheophyta</taxon>
        <taxon>Spermatophyta</taxon>
        <taxon>Magnoliopsida</taxon>
        <taxon>eudicotyledons</taxon>
        <taxon>Gunneridae</taxon>
        <taxon>Pentapetalae</taxon>
        <taxon>rosids</taxon>
        <taxon>fabids</taxon>
        <taxon>Rosales</taxon>
        <taxon>Rosaceae</taxon>
        <taxon>Amygdaloideae</taxon>
        <taxon>Maleae</taxon>
        <taxon>Malus</taxon>
    </lineage>
</organism>
<feature type="compositionally biased region" description="Polar residues" evidence="4">
    <location>
        <begin position="289"/>
        <end position="305"/>
    </location>
</feature>
<sequence length="395" mass="43882">MEESAKGQGTVTSLSSLFPVEDAQKAAKRVEDTIAEKQQQLDHLRGFTADNTSLVNLVMKLPDHLHHDIMVPFGKAAFFPGRLVHTNEFLVLLGEGYYAERTSKQTVDILMRRGKELDSQVDSLNAVLADLKFEASFIDSTASEAAEGLVEIKEDYVEESSSDGESELGRFSSFFPSISPLKQDSPSSTGADNTKVSDEDEEYARILARMDELEKEELEAESEIVSEEEQSDNESDENKKIKVDLHQFPDHKSLHQNGKFSEESMPRKPPETNDAIAPSKESFIDQRSRSGLTVQSIPEETSSRGNIFPNAMKSKSEKALVPPKVEGVQAVPSPISQVTLQSSKPKFDDQKAFTGSIVERVHNLQIDLRNQTSATSQSSDSQPSKPVSRFRMQRK</sequence>
<feature type="region of interest" description="Disordered" evidence="4">
    <location>
        <begin position="369"/>
        <end position="395"/>
    </location>
</feature>
<dbReference type="SUPFAM" id="SSF46579">
    <property type="entry name" value="Prefoldin"/>
    <property type="match status" value="1"/>
</dbReference>
<dbReference type="GO" id="GO:0006457">
    <property type="term" value="P:protein folding"/>
    <property type="evidence" value="ECO:0007669"/>
    <property type="project" value="UniProtKB-ARBA"/>
</dbReference>
<comment type="caution">
    <text evidence="5">The sequence shown here is derived from an EMBL/GenBank/DDBJ whole genome shotgun (WGS) entry which is preliminary data.</text>
</comment>
<evidence type="ECO:0000256" key="1">
    <source>
        <dbReference type="ARBA" id="ARBA00004123"/>
    </source>
</evidence>
<dbReference type="GO" id="GO:0005634">
    <property type="term" value="C:nucleus"/>
    <property type="evidence" value="ECO:0007669"/>
    <property type="project" value="UniProtKB-SubCell"/>
</dbReference>
<feature type="compositionally biased region" description="Low complexity" evidence="4">
    <location>
        <begin position="371"/>
        <end position="387"/>
    </location>
</feature>
<reference evidence="5 6" key="1">
    <citation type="submission" date="2018-10" db="EMBL/GenBank/DDBJ databases">
        <title>A high-quality apple genome assembly.</title>
        <authorList>
            <person name="Hu J."/>
        </authorList>
    </citation>
    <scope>NUCLEOTIDE SEQUENCE [LARGE SCALE GENOMIC DNA]</scope>
    <source>
        <strain evidence="6">cv. HFTH1</strain>
        <tissue evidence="5">Young leaf</tissue>
    </source>
</reference>
<feature type="region of interest" description="Disordered" evidence="4">
    <location>
        <begin position="214"/>
        <end position="310"/>
    </location>
</feature>
<evidence type="ECO:0000256" key="4">
    <source>
        <dbReference type="SAM" id="MobiDB-lite"/>
    </source>
</evidence>
<dbReference type="InterPro" id="IPR052255">
    <property type="entry name" value="RNA_pol_II_subunit5-mediator"/>
</dbReference>
<feature type="region of interest" description="Disordered" evidence="4">
    <location>
        <begin position="177"/>
        <end position="201"/>
    </location>
</feature>
<dbReference type="Gene3D" id="1.10.287.370">
    <property type="match status" value="1"/>
</dbReference>
<dbReference type="GO" id="GO:0019212">
    <property type="term" value="F:phosphatase inhibitor activity"/>
    <property type="evidence" value="ECO:0007669"/>
    <property type="project" value="TreeGrafter"/>
</dbReference>
<dbReference type="EMBL" id="RDQH01000335">
    <property type="protein sequence ID" value="RXH90429.1"/>
    <property type="molecule type" value="Genomic_DNA"/>
</dbReference>
<comment type="subcellular location">
    <subcellularLocation>
        <location evidence="1">Nucleus</location>
    </subcellularLocation>
</comment>
<dbReference type="PANTHER" id="PTHR15111:SF0">
    <property type="entry name" value="UNCONVENTIONAL PREFOLDIN RPB5 INTERACTOR 1"/>
    <property type="match status" value="1"/>
</dbReference>
<feature type="compositionally biased region" description="Basic and acidic residues" evidence="4">
    <location>
        <begin position="236"/>
        <end position="253"/>
    </location>
</feature>